<evidence type="ECO:0000256" key="2">
    <source>
        <dbReference type="ARBA" id="ARBA00007441"/>
    </source>
</evidence>
<gene>
    <name evidence="7" type="ORF">TbgDal_X14420</name>
</gene>
<dbReference type="GO" id="GO:0033853">
    <property type="term" value="F:aspartate-prephenate aminotransferase activity"/>
    <property type="evidence" value="ECO:0007669"/>
    <property type="project" value="UniProtKB-ARBA"/>
</dbReference>
<dbReference type="GO" id="GO:0005737">
    <property type="term" value="C:cytoplasm"/>
    <property type="evidence" value="ECO:0007669"/>
    <property type="project" value="TreeGrafter"/>
</dbReference>
<dbReference type="CDD" id="cd00609">
    <property type="entry name" value="AAT_like"/>
    <property type="match status" value="1"/>
</dbReference>
<keyword evidence="5" id="KW-0663">Pyridoxal phosphate</keyword>
<evidence type="ECO:0000256" key="3">
    <source>
        <dbReference type="ARBA" id="ARBA00022576"/>
    </source>
</evidence>
<evidence type="ECO:0000256" key="1">
    <source>
        <dbReference type="ARBA" id="ARBA00001933"/>
    </source>
</evidence>
<dbReference type="InterPro" id="IPR015424">
    <property type="entry name" value="PyrdxlP-dep_Trfase"/>
</dbReference>
<dbReference type="AlphaFoldDB" id="D0A500"/>
<dbReference type="PANTHER" id="PTHR43807:SF20">
    <property type="entry name" value="FI04487P"/>
    <property type="match status" value="1"/>
</dbReference>
<dbReference type="GO" id="GO:0033854">
    <property type="term" value="F:glutamate-prephenate aminotransferase activity"/>
    <property type="evidence" value="ECO:0007669"/>
    <property type="project" value="UniProtKB-ARBA"/>
</dbReference>
<protein>
    <submittedName>
        <fullName evidence="7">Kynurenine aminotransferase, putative</fullName>
    </submittedName>
</protein>
<dbReference type="SUPFAM" id="SSF53383">
    <property type="entry name" value="PLP-dependent transferases"/>
    <property type="match status" value="1"/>
</dbReference>
<reference evidence="8" key="1">
    <citation type="journal article" date="2010" name="PLoS Negl. Trop. Dis.">
        <title>The genome sequence of Trypanosoma brucei gambiense, causative agent of chronic human african trypanosomiasis.</title>
        <authorList>
            <person name="Jackson A.P."/>
            <person name="Sanders M."/>
            <person name="Berry A."/>
            <person name="McQuillan J."/>
            <person name="Aslett M.A."/>
            <person name="Quail M.A."/>
            <person name="Chukualim B."/>
            <person name="Capewell P."/>
            <person name="MacLeod A."/>
            <person name="Melville S.E."/>
            <person name="Gibson W."/>
            <person name="Barry J.D."/>
            <person name="Berriman M."/>
            <person name="Hertz-Fowler C."/>
        </authorList>
    </citation>
    <scope>NUCLEOTIDE SEQUENCE [LARGE SCALE GENOMIC DNA]</scope>
    <source>
        <strain evidence="8">MHOM/CI/86/DAL972</strain>
    </source>
</reference>
<dbReference type="RefSeq" id="XP_011778608.1">
    <property type="nucleotide sequence ID" value="XM_011780306.1"/>
</dbReference>
<dbReference type="Gene3D" id="3.40.640.10">
    <property type="entry name" value="Type I PLP-dependent aspartate aminotransferase-like (Major domain)"/>
    <property type="match status" value="1"/>
</dbReference>
<accession>D0A500</accession>
<proteinExistence type="inferred from homology"/>
<dbReference type="GO" id="GO:0016212">
    <property type="term" value="F:kynurenine-oxoglutarate transaminase activity"/>
    <property type="evidence" value="ECO:0007669"/>
    <property type="project" value="TreeGrafter"/>
</dbReference>
<dbReference type="Gene3D" id="3.90.1150.10">
    <property type="entry name" value="Aspartate Aminotransferase, domain 1"/>
    <property type="match status" value="1"/>
</dbReference>
<dbReference type="VEuPathDB" id="TriTrypDB:Tbg972.10.14420"/>
<dbReference type="KEGG" id="tbg:TbgDal_X14420"/>
<sequence>MQQSIRLADRLADVPPYSVWTEMTPLANKHGAVNLGQGFPNFPPPDFLLKEAHRVFDESVVTPTNQQYARTQGNLELVSELKRIYAKHLGWPDIGDENIVITNGTTQGLNMVFQAIVNPGDEVITFEPFYDAYQCDIQLAGGVVRFVQMIPGSTGLADSWTFSEEQLRSLINPRTKAILVNTPQNVPGKAWTREEMNIVASLALEHNLIVVSDEVYMHLVYATPHPIEGQKHSHLSIAALPDMRDRCVTLCSSGKTFSATGWKIGWAVGPTKLIQALSLLELYQTFNVATPLQIATARGLRIAEEVGYYEILLSQYEKRRKLLCDMLAKNNLPPTIPSGGFFVLADISLVDPKHYLDPNERSVGRDWQFCRWLTRTLKVCAIPVTAFCQKENRPVYDKFVRFAYCKKEEDIIEAGIRLERLSEYLLPAH</sequence>
<comment type="similarity">
    <text evidence="2">Belongs to the class-I pyridoxal-phosphate-dependent aminotransferase family.</text>
</comment>
<evidence type="ECO:0000313" key="8">
    <source>
        <dbReference type="Proteomes" id="UP000002316"/>
    </source>
</evidence>
<evidence type="ECO:0000259" key="6">
    <source>
        <dbReference type="Pfam" id="PF00155"/>
    </source>
</evidence>
<keyword evidence="3 7" id="KW-0032">Aminotransferase</keyword>
<dbReference type="OrthoDB" id="7042322at2759"/>
<dbReference type="EMBL" id="FN554973">
    <property type="protein sequence ID" value="CBH16344.1"/>
    <property type="molecule type" value="Genomic_DNA"/>
</dbReference>
<comment type="cofactor">
    <cofactor evidence="1">
        <name>pyridoxal 5'-phosphate</name>
        <dbReference type="ChEBI" id="CHEBI:597326"/>
    </cofactor>
</comment>
<evidence type="ECO:0000256" key="5">
    <source>
        <dbReference type="ARBA" id="ARBA00022898"/>
    </source>
</evidence>
<dbReference type="GO" id="GO:0030170">
    <property type="term" value="F:pyridoxal phosphate binding"/>
    <property type="evidence" value="ECO:0007669"/>
    <property type="project" value="InterPro"/>
</dbReference>
<feature type="domain" description="Aminotransferase class I/classII large" evidence="6">
    <location>
        <begin position="33"/>
        <end position="404"/>
    </location>
</feature>
<dbReference type="FunFam" id="3.90.1150.10:FF:000021">
    <property type="entry name" value="Kynurenine--oxoglutarate transaminase 3"/>
    <property type="match status" value="1"/>
</dbReference>
<dbReference type="InterPro" id="IPR004839">
    <property type="entry name" value="Aminotransferase_I/II_large"/>
</dbReference>
<evidence type="ECO:0000256" key="4">
    <source>
        <dbReference type="ARBA" id="ARBA00022679"/>
    </source>
</evidence>
<dbReference type="GeneID" id="23864651"/>
<organism evidence="7 8">
    <name type="scientific">Trypanosoma brucei gambiense (strain MHOM/CI/86/DAL972)</name>
    <dbReference type="NCBI Taxonomy" id="679716"/>
    <lineage>
        <taxon>Eukaryota</taxon>
        <taxon>Discoba</taxon>
        <taxon>Euglenozoa</taxon>
        <taxon>Kinetoplastea</taxon>
        <taxon>Metakinetoplastina</taxon>
        <taxon>Trypanosomatida</taxon>
        <taxon>Trypanosomatidae</taxon>
        <taxon>Trypanosoma</taxon>
    </lineage>
</organism>
<dbReference type="FunFam" id="3.40.640.10:FF:000033">
    <property type="entry name" value="Aspartate aminotransferase"/>
    <property type="match status" value="1"/>
</dbReference>
<dbReference type="InterPro" id="IPR015422">
    <property type="entry name" value="PyrdxlP-dep_Trfase_small"/>
</dbReference>
<keyword evidence="4 7" id="KW-0808">Transferase</keyword>
<name>D0A500_TRYB9</name>
<dbReference type="Proteomes" id="UP000002316">
    <property type="component" value="Chromosome 10"/>
</dbReference>
<dbReference type="Pfam" id="PF00155">
    <property type="entry name" value="Aminotran_1_2"/>
    <property type="match status" value="1"/>
</dbReference>
<dbReference type="PANTHER" id="PTHR43807">
    <property type="entry name" value="FI04487P"/>
    <property type="match status" value="1"/>
</dbReference>
<dbReference type="InterPro" id="IPR051326">
    <property type="entry name" value="Kynurenine-oxoglutarate_AT"/>
</dbReference>
<evidence type="ECO:0000313" key="7">
    <source>
        <dbReference type="EMBL" id="CBH16344.1"/>
    </source>
</evidence>
<dbReference type="InterPro" id="IPR015421">
    <property type="entry name" value="PyrdxlP-dep_Trfase_major"/>
</dbReference>